<dbReference type="GO" id="GO:0005739">
    <property type="term" value="C:mitochondrion"/>
    <property type="evidence" value="ECO:0007669"/>
    <property type="project" value="TreeGrafter"/>
</dbReference>
<dbReference type="PANTHER" id="PTHR22594">
    <property type="entry name" value="ASPARTYL/LYSYL-TRNA SYNTHETASE"/>
    <property type="match status" value="1"/>
</dbReference>
<reference evidence="4" key="3">
    <citation type="submission" date="2025-09" db="UniProtKB">
        <authorList>
            <consortium name="Ensembl"/>
        </authorList>
    </citation>
    <scope>IDENTIFICATION</scope>
</reference>
<reference evidence="4" key="2">
    <citation type="submission" date="2025-08" db="UniProtKB">
        <authorList>
            <consortium name="Ensembl"/>
        </authorList>
    </citation>
    <scope>IDENTIFICATION</scope>
</reference>
<dbReference type="STRING" id="62062.ENSHHUP00000012543"/>
<evidence type="ECO:0000256" key="2">
    <source>
        <dbReference type="ARBA" id="ARBA00023146"/>
    </source>
</evidence>
<keyword evidence="5" id="KW-1185">Reference proteome</keyword>
<dbReference type="Proteomes" id="UP000314982">
    <property type="component" value="Unassembled WGS sequence"/>
</dbReference>
<dbReference type="CDD" id="cd04318">
    <property type="entry name" value="EcAsnRS_like_N"/>
    <property type="match status" value="1"/>
</dbReference>
<dbReference type="GeneTree" id="ENSGT00990000210146"/>
<feature type="domain" description="OB" evidence="3">
    <location>
        <begin position="46"/>
        <end position="119"/>
    </location>
</feature>
<dbReference type="GO" id="GO:0005524">
    <property type="term" value="F:ATP binding"/>
    <property type="evidence" value="ECO:0007669"/>
    <property type="project" value="UniProtKB-KW"/>
</dbReference>
<keyword evidence="2" id="KW-0436">Ligase</keyword>
<dbReference type="InterPro" id="IPR012340">
    <property type="entry name" value="NA-bd_OB-fold"/>
</dbReference>
<dbReference type="Pfam" id="PF01336">
    <property type="entry name" value="tRNA_anti-codon"/>
    <property type="match status" value="1"/>
</dbReference>
<organism evidence="4 5">
    <name type="scientific">Hucho hucho</name>
    <name type="common">huchen</name>
    <dbReference type="NCBI Taxonomy" id="62062"/>
    <lineage>
        <taxon>Eukaryota</taxon>
        <taxon>Metazoa</taxon>
        <taxon>Chordata</taxon>
        <taxon>Craniata</taxon>
        <taxon>Vertebrata</taxon>
        <taxon>Euteleostomi</taxon>
        <taxon>Actinopterygii</taxon>
        <taxon>Neopterygii</taxon>
        <taxon>Teleostei</taxon>
        <taxon>Protacanthopterygii</taxon>
        <taxon>Salmoniformes</taxon>
        <taxon>Salmonidae</taxon>
        <taxon>Salmoninae</taxon>
        <taxon>Hucho</taxon>
    </lineage>
</organism>
<evidence type="ECO:0000256" key="1">
    <source>
        <dbReference type="ARBA" id="ARBA00022917"/>
    </source>
</evidence>
<sequence length="138" mass="15349">MWAARRLCLCEAAVGLVRSRRYYCHKTPTNTLVCQALSRSHLGTAITVKGWVRSVRPQKENLFLHVNDGSSLQSLQVVASSELNHRQLTFGSAVEISGSLVTSPSRKQEVELQADQIDVVGECNPVVNIEPDRCGWRM</sequence>
<dbReference type="Gene3D" id="2.40.50.140">
    <property type="entry name" value="Nucleic acid-binding proteins"/>
    <property type="match status" value="1"/>
</dbReference>
<keyword evidence="2" id="KW-0030">Aminoacyl-tRNA synthetase</keyword>
<dbReference type="InterPro" id="IPR004365">
    <property type="entry name" value="NA-bd_OB_tRNA"/>
</dbReference>
<dbReference type="GO" id="GO:0003676">
    <property type="term" value="F:nucleic acid binding"/>
    <property type="evidence" value="ECO:0007669"/>
    <property type="project" value="InterPro"/>
</dbReference>
<dbReference type="GO" id="GO:0006421">
    <property type="term" value="P:asparaginyl-tRNA aminoacylation"/>
    <property type="evidence" value="ECO:0007669"/>
    <property type="project" value="TreeGrafter"/>
</dbReference>
<dbReference type="GO" id="GO:0004816">
    <property type="term" value="F:asparagine-tRNA ligase activity"/>
    <property type="evidence" value="ECO:0007669"/>
    <property type="project" value="TreeGrafter"/>
</dbReference>
<evidence type="ECO:0000259" key="3">
    <source>
        <dbReference type="Pfam" id="PF01336"/>
    </source>
</evidence>
<evidence type="ECO:0000313" key="5">
    <source>
        <dbReference type="Proteomes" id="UP000314982"/>
    </source>
</evidence>
<protein>
    <recommendedName>
        <fullName evidence="3">OB domain-containing protein</fullName>
    </recommendedName>
</protein>
<keyword evidence="1" id="KW-0648">Protein biosynthesis</keyword>
<name>A0A4W5K5C0_9TELE</name>
<reference evidence="5" key="1">
    <citation type="submission" date="2018-06" db="EMBL/GenBank/DDBJ databases">
        <title>Genome assembly of Danube salmon.</title>
        <authorList>
            <person name="Macqueen D.J."/>
            <person name="Gundappa M.K."/>
        </authorList>
    </citation>
    <scope>NUCLEOTIDE SEQUENCE [LARGE SCALE GENOMIC DNA]</scope>
</reference>
<dbReference type="SUPFAM" id="SSF50249">
    <property type="entry name" value="Nucleic acid-binding proteins"/>
    <property type="match status" value="1"/>
</dbReference>
<dbReference type="AlphaFoldDB" id="A0A4W5K5C0"/>
<evidence type="ECO:0000313" key="4">
    <source>
        <dbReference type="Ensembl" id="ENSHHUP00000012543.1"/>
    </source>
</evidence>
<dbReference type="Ensembl" id="ENSHHUT00000012936.1">
    <property type="protein sequence ID" value="ENSHHUP00000012543.1"/>
    <property type="gene ID" value="ENSHHUG00000007675.1"/>
</dbReference>
<accession>A0A4W5K5C0</accession>
<dbReference type="PANTHER" id="PTHR22594:SF34">
    <property type="entry name" value="ASPARAGINE--TRNA LIGASE, MITOCHONDRIAL-RELATED"/>
    <property type="match status" value="1"/>
</dbReference>
<proteinExistence type="predicted"/>